<evidence type="ECO:0000256" key="2">
    <source>
        <dbReference type="ARBA" id="ARBA00022692"/>
    </source>
</evidence>
<evidence type="ECO:0000256" key="5">
    <source>
        <dbReference type="ARBA" id="ARBA00023136"/>
    </source>
</evidence>
<feature type="transmembrane region" description="Helical" evidence="6">
    <location>
        <begin position="301"/>
        <end position="322"/>
    </location>
</feature>
<reference evidence="9 10" key="1">
    <citation type="submission" date="2017-06" db="EMBL/GenBank/DDBJ databases">
        <title>Raineya orbicola gen. nov., sp. nov. a slightly thermophilic bacterium of the phylum Bacteroidetes and the description of Raineyaceae fam. nov.</title>
        <authorList>
            <person name="Albuquerque L."/>
            <person name="Polonia A.R.M."/>
            <person name="Barroso C."/>
            <person name="Froufe H.J.C."/>
            <person name="Lage O."/>
            <person name="Lobo-Da-Cunha A."/>
            <person name="Egas C."/>
            <person name="Da Costa M.S."/>
        </authorList>
    </citation>
    <scope>NUCLEOTIDE SEQUENCE [LARGE SCALE GENOMIC DNA]</scope>
    <source>
        <strain evidence="9 10">SPSPC-11</strain>
    </source>
</reference>
<organism evidence="9 10">
    <name type="scientific">Raineya orbicola</name>
    <dbReference type="NCBI Taxonomy" id="2016530"/>
    <lineage>
        <taxon>Bacteria</taxon>
        <taxon>Pseudomonadati</taxon>
        <taxon>Bacteroidota</taxon>
        <taxon>Cytophagia</taxon>
        <taxon>Cytophagales</taxon>
        <taxon>Raineyaceae</taxon>
        <taxon>Raineya</taxon>
    </lineage>
</organism>
<dbReference type="PANTHER" id="PTHR43394">
    <property type="entry name" value="ATP-DEPENDENT PERMEASE MDL1, MITOCHONDRIAL"/>
    <property type="match status" value="1"/>
</dbReference>
<keyword evidence="5 6" id="KW-0472">Membrane</keyword>
<dbReference type="GO" id="GO:0008233">
    <property type="term" value="F:peptidase activity"/>
    <property type="evidence" value="ECO:0007669"/>
    <property type="project" value="InterPro"/>
</dbReference>
<dbReference type="GO" id="GO:0015421">
    <property type="term" value="F:ABC-type oligopeptide transporter activity"/>
    <property type="evidence" value="ECO:0007669"/>
    <property type="project" value="TreeGrafter"/>
</dbReference>
<keyword evidence="2 6" id="KW-0812">Transmembrane</keyword>
<feature type="domain" description="ABC transmembrane type-1" evidence="7">
    <location>
        <begin position="191"/>
        <end position="473"/>
    </location>
</feature>
<dbReference type="PROSITE" id="PS50990">
    <property type="entry name" value="PEPTIDASE_C39"/>
    <property type="match status" value="1"/>
</dbReference>
<gene>
    <name evidence="9" type="ORF">Rain11_2640</name>
</gene>
<dbReference type="Pfam" id="PF03412">
    <property type="entry name" value="Peptidase_C39"/>
    <property type="match status" value="1"/>
</dbReference>
<dbReference type="GO" id="GO:0005886">
    <property type="term" value="C:plasma membrane"/>
    <property type="evidence" value="ECO:0007669"/>
    <property type="project" value="UniProtKB-SubCell"/>
</dbReference>
<dbReference type="PROSITE" id="PS50929">
    <property type="entry name" value="ABC_TM1F"/>
    <property type="match status" value="1"/>
</dbReference>
<evidence type="ECO:0000256" key="1">
    <source>
        <dbReference type="ARBA" id="ARBA00004651"/>
    </source>
</evidence>
<dbReference type="InterPro" id="IPR011527">
    <property type="entry name" value="ABC1_TM_dom"/>
</dbReference>
<dbReference type="InterPro" id="IPR005074">
    <property type="entry name" value="Peptidase_C39"/>
</dbReference>
<dbReference type="InterPro" id="IPR039421">
    <property type="entry name" value="Type_1_exporter"/>
</dbReference>
<dbReference type="GO" id="GO:0005524">
    <property type="term" value="F:ATP binding"/>
    <property type="evidence" value="ECO:0007669"/>
    <property type="project" value="InterPro"/>
</dbReference>
<comment type="caution">
    <text evidence="9">The sequence shown here is derived from an EMBL/GenBank/DDBJ whole genome shotgun (WGS) entry which is preliminary data.</text>
</comment>
<evidence type="ECO:0000313" key="9">
    <source>
        <dbReference type="EMBL" id="PKQ64061.1"/>
    </source>
</evidence>
<dbReference type="Gene3D" id="1.20.1560.10">
    <property type="entry name" value="ABC transporter type 1, transmembrane domain"/>
    <property type="match status" value="1"/>
</dbReference>
<dbReference type="EMBL" id="NKXO01000074">
    <property type="protein sequence ID" value="PKQ64061.1"/>
    <property type="molecule type" value="Genomic_DNA"/>
</dbReference>
<accession>A0A2N3I186</accession>
<feature type="domain" description="Peptidase C39" evidence="8">
    <location>
        <begin position="23"/>
        <end position="147"/>
    </location>
</feature>
<evidence type="ECO:0000313" key="10">
    <source>
        <dbReference type="Proteomes" id="UP000233387"/>
    </source>
</evidence>
<dbReference type="InterPro" id="IPR036640">
    <property type="entry name" value="ABC1_TM_sf"/>
</dbReference>
<dbReference type="PANTHER" id="PTHR43394:SF1">
    <property type="entry name" value="ATP-BINDING CASSETTE SUB-FAMILY B MEMBER 10, MITOCHONDRIAL"/>
    <property type="match status" value="1"/>
</dbReference>
<evidence type="ECO:0000259" key="8">
    <source>
        <dbReference type="PROSITE" id="PS50990"/>
    </source>
</evidence>
<dbReference type="RefSeq" id="WP_165778154.1">
    <property type="nucleotide sequence ID" value="NZ_NKXO01000074.1"/>
</dbReference>
<dbReference type="SUPFAM" id="SSF90123">
    <property type="entry name" value="ABC transporter transmembrane region"/>
    <property type="match status" value="1"/>
</dbReference>
<dbReference type="AlphaFoldDB" id="A0A2N3I186"/>
<keyword evidence="4 6" id="KW-1133">Transmembrane helix</keyword>
<feature type="transmembrane region" description="Helical" evidence="6">
    <location>
        <begin position="328"/>
        <end position="348"/>
    </location>
</feature>
<dbReference type="Proteomes" id="UP000233387">
    <property type="component" value="Unassembled WGS sequence"/>
</dbReference>
<name>A0A2N3I186_9BACT</name>
<evidence type="ECO:0000256" key="4">
    <source>
        <dbReference type="ARBA" id="ARBA00022989"/>
    </source>
</evidence>
<protein>
    <submittedName>
        <fullName evidence="9">ABC-type bacteriocin/lantibiotic exporters containing an N-terminal double-glycine peptidase domain</fullName>
    </submittedName>
</protein>
<evidence type="ECO:0000259" key="7">
    <source>
        <dbReference type="PROSITE" id="PS50929"/>
    </source>
</evidence>
<dbReference type="Pfam" id="PF00664">
    <property type="entry name" value="ABC_membrane"/>
    <property type="match status" value="1"/>
</dbReference>
<dbReference type="GO" id="GO:0006508">
    <property type="term" value="P:proteolysis"/>
    <property type="evidence" value="ECO:0007669"/>
    <property type="project" value="InterPro"/>
</dbReference>
<comment type="subcellular location">
    <subcellularLocation>
        <location evidence="1">Cell membrane</location>
        <topology evidence="1">Multi-pass membrane protein</topology>
    </subcellularLocation>
</comment>
<feature type="transmembrane region" description="Helical" evidence="6">
    <location>
        <begin position="188"/>
        <end position="207"/>
    </location>
</feature>
<keyword evidence="10" id="KW-1185">Reference proteome</keyword>
<sequence>MSKSYWLKIWNLLLPKRISFIPQLESSDCGPACLAMIARYYGIKVNIKQIRLMGSLSRLGVSIKQLEEVAEKLGLQASSYKATLAEIRQVPLPCILFWKQDHYVVLEKIVWNKKKEAEFHLLDPAYGRVRLSETEFASEWLYGQPKGILMLIFKNKAPQTTISLPKITFQGGKVIVSQILQFIRQKKTIYVAGILLILLTMIFNWYSPQIFQKLIDEGILAQNLSRVTWLLMAQMALFLGNFIADSWSMVILTRFNLTLSVGLQEKLLRYLSTLPLSYFDARISTETLNKLKDLATVQEFVTWRVVNLLLQLLNILVFGALLYKLNAIVFFVYLSITLFSAIWVLFFLKKRKAINYASFLTESKLNNNLYEFVMKMPELRIQQGHQRVIQKILDFIQKLNQHRWRNLWLNLYQNTGVSLLSKLKDIAVVAICAYFIVAQQELSLGVLMSASYIIGQLNAPINEWIYSFDDLQDFKIAQTRLGLVYEQNPEKLPEKEYIVPQKVQSIVLQNVSFHYPGYSHHTILQNNVNYKSNLLFSRDLNKKT</sequence>
<dbReference type="Gene3D" id="3.90.70.10">
    <property type="entry name" value="Cysteine proteinases"/>
    <property type="match status" value="1"/>
</dbReference>
<proteinExistence type="predicted"/>
<evidence type="ECO:0000256" key="6">
    <source>
        <dbReference type="SAM" id="Phobius"/>
    </source>
</evidence>
<evidence type="ECO:0000256" key="3">
    <source>
        <dbReference type="ARBA" id="ARBA00022801"/>
    </source>
</evidence>
<feature type="transmembrane region" description="Helical" evidence="6">
    <location>
        <begin position="227"/>
        <end position="244"/>
    </location>
</feature>
<keyword evidence="3" id="KW-0378">Hydrolase</keyword>